<evidence type="ECO:0000313" key="2">
    <source>
        <dbReference type="EMBL" id="CAE2338870.1"/>
    </source>
</evidence>
<name>A0A7S4UZP2_9EUKA</name>
<sequence>MKDEKGGFDFETALVDVLQAAGENSVVVRVLRCLVQSILFVGCFYVTQILAELPITKDTEGFDGWNIRINIDDIIQIQHHKRNTSLATVSPSVSFGFDWVFVIRLNRMGEFLSARLKVSSVFFGPETDPAFRQKITQILCGGQLILM</sequence>
<feature type="domain" description="Ras guanine nucleotide exchange factor glfB-like C-terminal" evidence="1">
    <location>
        <begin position="17"/>
        <end position="138"/>
    </location>
</feature>
<evidence type="ECO:0000259" key="1">
    <source>
        <dbReference type="Pfam" id="PF24929"/>
    </source>
</evidence>
<dbReference type="Pfam" id="PF24929">
    <property type="entry name" value="GlfB_C"/>
    <property type="match status" value="1"/>
</dbReference>
<dbReference type="InterPro" id="IPR056651">
    <property type="entry name" value="GlfB-like_C"/>
</dbReference>
<accession>A0A7S4UZP2</accession>
<dbReference type="EMBL" id="HBKR01038816">
    <property type="protein sequence ID" value="CAE2338870.1"/>
    <property type="molecule type" value="Transcribed_RNA"/>
</dbReference>
<dbReference type="AlphaFoldDB" id="A0A7S4UZP2"/>
<proteinExistence type="predicted"/>
<protein>
    <recommendedName>
        <fullName evidence="1">Ras guanine nucleotide exchange factor glfB-like C-terminal domain-containing protein</fullName>
    </recommendedName>
</protein>
<organism evidence="2">
    <name type="scientific">Paramoeba aestuarina</name>
    <dbReference type="NCBI Taxonomy" id="180227"/>
    <lineage>
        <taxon>Eukaryota</taxon>
        <taxon>Amoebozoa</taxon>
        <taxon>Discosea</taxon>
        <taxon>Flabellinia</taxon>
        <taxon>Dactylopodida</taxon>
        <taxon>Paramoebidae</taxon>
        <taxon>Paramoeba</taxon>
    </lineage>
</organism>
<dbReference type="PANTHER" id="PTHR36127">
    <property type="entry name" value="EXPRESSED PROTEIN"/>
    <property type="match status" value="1"/>
</dbReference>
<dbReference type="PANTHER" id="PTHR36127:SF3">
    <property type="entry name" value="COMM DOMAIN-CONTAINING PROTEIN"/>
    <property type="match status" value="1"/>
</dbReference>
<reference evidence="2" key="1">
    <citation type="submission" date="2021-01" db="EMBL/GenBank/DDBJ databases">
        <authorList>
            <person name="Corre E."/>
            <person name="Pelletier E."/>
            <person name="Niang G."/>
            <person name="Scheremetjew M."/>
            <person name="Finn R."/>
            <person name="Kale V."/>
            <person name="Holt S."/>
            <person name="Cochrane G."/>
            <person name="Meng A."/>
            <person name="Brown T."/>
            <person name="Cohen L."/>
        </authorList>
    </citation>
    <scope>NUCLEOTIDE SEQUENCE</scope>
    <source>
        <strain evidence="2">SoJaBio B1-5/56/2</strain>
    </source>
</reference>
<gene>
    <name evidence="2" type="ORF">NAES01612_LOCUS25344</name>
</gene>